<comment type="similarity">
    <text evidence="1">Belongs to the iron-sulfur cluster assembly SufBD family.</text>
</comment>
<gene>
    <name evidence="4" type="ORF">SAMN06265348_11057</name>
</gene>
<evidence type="ECO:0000313" key="5">
    <source>
        <dbReference type="Proteomes" id="UP000320300"/>
    </source>
</evidence>
<dbReference type="InterPro" id="IPR000825">
    <property type="entry name" value="SUF_FeS_clus_asmbl_SufBD_core"/>
</dbReference>
<dbReference type="PANTHER" id="PTHR43575">
    <property type="entry name" value="PROTEIN ABCI7, CHLOROPLASTIC"/>
    <property type="match status" value="1"/>
</dbReference>
<dbReference type="PANTHER" id="PTHR43575:SF1">
    <property type="entry name" value="PROTEIN ABCI7, CHLOROPLASTIC"/>
    <property type="match status" value="1"/>
</dbReference>
<dbReference type="OrthoDB" id="9768262at2"/>
<evidence type="ECO:0000256" key="1">
    <source>
        <dbReference type="ARBA" id="ARBA00043967"/>
    </source>
</evidence>
<dbReference type="GO" id="GO:0016226">
    <property type="term" value="P:iron-sulfur cluster assembly"/>
    <property type="evidence" value="ECO:0007669"/>
    <property type="project" value="InterPro"/>
</dbReference>
<proteinExistence type="inferred from homology"/>
<feature type="domain" description="SUF system FeS cluster assembly SufBD core" evidence="2">
    <location>
        <begin position="183"/>
        <end position="412"/>
    </location>
</feature>
<keyword evidence="5" id="KW-1185">Reference proteome</keyword>
<organism evidence="4 5">
    <name type="scientific">Pedobacter westerhofensis</name>
    <dbReference type="NCBI Taxonomy" id="425512"/>
    <lineage>
        <taxon>Bacteria</taxon>
        <taxon>Pseudomonadati</taxon>
        <taxon>Bacteroidota</taxon>
        <taxon>Sphingobacteriia</taxon>
        <taxon>Sphingobacteriales</taxon>
        <taxon>Sphingobacteriaceae</taxon>
        <taxon>Pedobacter</taxon>
    </lineage>
</organism>
<dbReference type="SUPFAM" id="SSF101960">
    <property type="entry name" value="Stabilizer of iron transporter SufD"/>
    <property type="match status" value="1"/>
</dbReference>
<dbReference type="Pfam" id="PF01458">
    <property type="entry name" value="SUFBD_core"/>
    <property type="match status" value="1"/>
</dbReference>
<evidence type="ECO:0000259" key="2">
    <source>
        <dbReference type="Pfam" id="PF01458"/>
    </source>
</evidence>
<dbReference type="EMBL" id="FXTN01000010">
    <property type="protein sequence ID" value="SMO90375.1"/>
    <property type="molecule type" value="Genomic_DNA"/>
</dbReference>
<dbReference type="NCBIfam" id="TIGR01981">
    <property type="entry name" value="sufD"/>
    <property type="match status" value="1"/>
</dbReference>
<dbReference type="InterPro" id="IPR011542">
    <property type="entry name" value="SUF_FeS_clus_asmbl_SufD"/>
</dbReference>
<name>A0A521F2H6_9SPHI</name>
<dbReference type="RefSeq" id="WP_142529781.1">
    <property type="nucleotide sequence ID" value="NZ_CBCSJO010000010.1"/>
</dbReference>
<feature type="domain" description="SUF system FeS cluster assembly SufBD N-terminal" evidence="3">
    <location>
        <begin position="30"/>
        <end position="173"/>
    </location>
</feature>
<dbReference type="Pfam" id="PF19295">
    <property type="entry name" value="SufBD_N"/>
    <property type="match status" value="1"/>
</dbReference>
<dbReference type="InterPro" id="IPR045595">
    <property type="entry name" value="SufBD_N"/>
</dbReference>
<evidence type="ECO:0000313" key="4">
    <source>
        <dbReference type="EMBL" id="SMO90375.1"/>
    </source>
</evidence>
<reference evidence="4 5" key="1">
    <citation type="submission" date="2017-05" db="EMBL/GenBank/DDBJ databases">
        <authorList>
            <person name="Varghese N."/>
            <person name="Submissions S."/>
        </authorList>
    </citation>
    <scope>NUCLEOTIDE SEQUENCE [LARGE SCALE GENOMIC DNA]</scope>
    <source>
        <strain evidence="4 5">DSM 19036</strain>
    </source>
</reference>
<dbReference type="InterPro" id="IPR055346">
    <property type="entry name" value="Fe-S_cluster_assembly_SufBD"/>
</dbReference>
<protein>
    <submittedName>
        <fullName evidence="4">Iron-regulated ABC transporter permease protein SufD</fullName>
    </submittedName>
</protein>
<sequence>MLLEKTKLLDQYFDEVLKEQQQIDLLLGDPVHPNLYSLRDMARQSFRSKGIPHSGMEDWKYTPVRAFVEKILRVKDGYPKYSSSAADALQLEKSCYIMVIIDGKWWPHLSDPILTDSLEIASLDQVSSETAKIAHLGAHADIEHPFAALNTALFSDGIMIRVKTGVLLEKPIYLVHISMGEINPMFYPRMLFVAEKHTKVTLIEKFVVSDTSIYTVNNSVSEVVVENGAEMEHYYIHTENELSVNLQYARVILDEGSKYSNYNFALPGSPFIRHDLHVSMRGTGAETTLYGMVLTSKKQLVDNHTCVDHSVPDCISNEHYKCIVKDQSTLVFNGKVIVHPDAQRTNSFQKNSNLLLSDDAVINTKPELEIYADDVKCSHGATMGQFDSEALFYLTSRGIRENTARQMLMEAFAAEIIEVVPDEMVKQYLKNIMAEHL</sequence>
<dbReference type="Proteomes" id="UP000320300">
    <property type="component" value="Unassembled WGS sequence"/>
</dbReference>
<evidence type="ECO:0000259" key="3">
    <source>
        <dbReference type="Pfam" id="PF19295"/>
    </source>
</evidence>
<dbReference type="InterPro" id="IPR037284">
    <property type="entry name" value="SUF_FeS_clus_asmbl_SufBD_sf"/>
</dbReference>
<accession>A0A521F2H6</accession>
<dbReference type="AlphaFoldDB" id="A0A521F2H6"/>